<organism evidence="2 3">
    <name type="scientific">Phyllostomus discolor</name>
    <name type="common">pale spear-nosed bat</name>
    <dbReference type="NCBI Taxonomy" id="89673"/>
    <lineage>
        <taxon>Eukaryota</taxon>
        <taxon>Metazoa</taxon>
        <taxon>Chordata</taxon>
        <taxon>Craniata</taxon>
        <taxon>Vertebrata</taxon>
        <taxon>Euteleostomi</taxon>
        <taxon>Mammalia</taxon>
        <taxon>Eutheria</taxon>
        <taxon>Laurasiatheria</taxon>
        <taxon>Chiroptera</taxon>
        <taxon>Yangochiroptera</taxon>
        <taxon>Phyllostomidae</taxon>
        <taxon>Phyllostominae</taxon>
        <taxon>Phyllostomus</taxon>
    </lineage>
</organism>
<name>A0A833ZN65_9CHIR</name>
<dbReference type="EMBL" id="JABVXQ010000007">
    <property type="protein sequence ID" value="KAF6099957.1"/>
    <property type="molecule type" value="Genomic_DNA"/>
</dbReference>
<feature type="compositionally biased region" description="Polar residues" evidence="1">
    <location>
        <begin position="80"/>
        <end position="89"/>
    </location>
</feature>
<feature type="compositionally biased region" description="Polar residues" evidence="1">
    <location>
        <begin position="126"/>
        <end position="138"/>
    </location>
</feature>
<proteinExistence type="predicted"/>
<evidence type="ECO:0000313" key="2">
    <source>
        <dbReference type="EMBL" id="KAF6099957.1"/>
    </source>
</evidence>
<reference evidence="2 3" key="1">
    <citation type="journal article" date="2020" name="Nature">
        <title>Six reference-quality genomes reveal evolution of bat adaptations.</title>
        <authorList>
            <person name="Jebb D."/>
            <person name="Huang Z."/>
            <person name="Pippel M."/>
            <person name="Hughes G.M."/>
            <person name="Lavrichenko K."/>
            <person name="Devanna P."/>
            <person name="Winkler S."/>
            <person name="Jermiin L.S."/>
            <person name="Skirmuntt E.C."/>
            <person name="Katzourakis A."/>
            <person name="Burkitt-Gray L."/>
            <person name="Ray D.A."/>
            <person name="Sullivan K.A.M."/>
            <person name="Roscito J.G."/>
            <person name="Kirilenko B.M."/>
            <person name="Davalos L.M."/>
            <person name="Corthals A.P."/>
            <person name="Power M.L."/>
            <person name="Jones G."/>
            <person name="Ransome R.D."/>
            <person name="Dechmann D.K.N."/>
            <person name="Locatelli A.G."/>
            <person name="Puechmaille S.J."/>
            <person name="Fedrigo O."/>
            <person name="Jarvis E.D."/>
            <person name="Hiller M."/>
            <person name="Vernes S.C."/>
            <person name="Myers E.W."/>
            <person name="Teeling E.C."/>
        </authorList>
    </citation>
    <scope>NUCLEOTIDE SEQUENCE [LARGE SCALE GENOMIC DNA]</scope>
    <source>
        <strain evidence="2">Bat1K_MPI-CBG_1</strain>
    </source>
</reference>
<dbReference type="AlphaFoldDB" id="A0A833ZN65"/>
<feature type="region of interest" description="Disordered" evidence="1">
    <location>
        <begin position="1"/>
        <end position="95"/>
    </location>
</feature>
<dbReference type="Proteomes" id="UP000664940">
    <property type="component" value="Unassembled WGS sequence"/>
</dbReference>
<evidence type="ECO:0000256" key="1">
    <source>
        <dbReference type="SAM" id="MobiDB-lite"/>
    </source>
</evidence>
<evidence type="ECO:0000313" key="3">
    <source>
        <dbReference type="Proteomes" id="UP000664940"/>
    </source>
</evidence>
<protein>
    <submittedName>
        <fullName evidence="2">Uncharacterized protein</fullName>
    </submittedName>
</protein>
<sequence length="138" mass="15036">MTVRTSSEHFGKPCPRHAAATPWKSPSQGHSGCDLIQSSHNEKGPIPGAVVRDHQWSGEGKTSHRPRHKTEGYDPKYPSHASNSTTKGNGQVEEQARDVTGHLAVKDTDGNQHVEGAPHHGHRGHANQNHGEMLVQTR</sequence>
<accession>A0A833ZN65</accession>
<feature type="compositionally biased region" description="Basic and acidic residues" evidence="1">
    <location>
        <begin position="109"/>
        <end position="118"/>
    </location>
</feature>
<feature type="compositionally biased region" description="Basic and acidic residues" evidence="1">
    <location>
        <begin position="1"/>
        <end position="11"/>
    </location>
</feature>
<gene>
    <name evidence="2" type="ORF">HJG60_011673</name>
</gene>
<comment type="caution">
    <text evidence="2">The sequence shown here is derived from an EMBL/GenBank/DDBJ whole genome shotgun (WGS) entry which is preliminary data.</text>
</comment>
<feature type="region of interest" description="Disordered" evidence="1">
    <location>
        <begin position="109"/>
        <end position="138"/>
    </location>
</feature>